<dbReference type="EMBL" id="LILD01000001">
    <property type="protein sequence ID" value="KOO38014.1"/>
    <property type="molecule type" value="Genomic_DNA"/>
</dbReference>
<dbReference type="InterPro" id="IPR036291">
    <property type="entry name" value="NAD(P)-bd_dom_sf"/>
</dbReference>
<dbReference type="Gene3D" id="3.40.50.720">
    <property type="entry name" value="NAD(P)-binding Rossmann-like Domain"/>
    <property type="match status" value="1"/>
</dbReference>
<dbReference type="AlphaFoldDB" id="A0A0M0KGT5"/>
<dbReference type="PATRIC" id="fig|136160.3.peg.930"/>
<organism evidence="1">
    <name type="scientific">Halalkalibacterium halodurans</name>
    <name type="common">Bacillus halodurans</name>
    <dbReference type="NCBI Taxonomy" id="86665"/>
    <lineage>
        <taxon>Bacteria</taxon>
        <taxon>Bacillati</taxon>
        <taxon>Bacillota</taxon>
        <taxon>Bacilli</taxon>
        <taxon>Bacillales</taxon>
        <taxon>Bacillaceae</taxon>
        <taxon>Halalkalibacterium (ex Joshi et al. 2022)</taxon>
    </lineage>
</organism>
<accession>A0A0M0KGT5</accession>
<evidence type="ECO:0000313" key="1">
    <source>
        <dbReference type="EMBL" id="KOO38014.1"/>
    </source>
</evidence>
<evidence type="ECO:0008006" key="2">
    <source>
        <dbReference type="Google" id="ProtNLM"/>
    </source>
</evidence>
<dbReference type="GeneID" id="87598793"/>
<name>A0A0M0KGT5_ALKHA</name>
<proteinExistence type="predicted"/>
<comment type="caution">
    <text evidence="1">The sequence shown here is derived from an EMBL/GenBank/DDBJ whole genome shotgun (WGS) entry which is preliminary data.</text>
</comment>
<dbReference type="RefSeq" id="WP_053430475.1">
    <property type="nucleotide sequence ID" value="NZ_CP040441.1"/>
</dbReference>
<reference evidence="1" key="1">
    <citation type="submission" date="2015-08" db="EMBL/GenBank/DDBJ databases">
        <title>Complete DNA Sequence of Pseudomonas syringae pv. actinidiae, the Causal Agent of Kiwifruit Canker Disease.</title>
        <authorList>
            <person name="Rikkerink E.H.A."/>
            <person name="Fineran P.C."/>
        </authorList>
    </citation>
    <scope>NUCLEOTIDE SEQUENCE</scope>
    <source>
        <strain evidence="1">DSM 13666</strain>
    </source>
</reference>
<dbReference type="SUPFAM" id="SSF51735">
    <property type="entry name" value="NAD(P)-binding Rossmann-fold domains"/>
    <property type="match status" value="1"/>
</dbReference>
<gene>
    <name evidence="1" type="ORF">AMD02_03435</name>
</gene>
<sequence length="224" mass="25441">MILFLGSGRLTAALVSFLKPREVRTVGLYSRNDQTAKELVDRYSWIHTVTPEAFPQATDVFVCLPKGAYEAFFAQYGGCFSSNTRFYCLATALLKKEARSIIPTGTIILCKVVGHARQMIEDEHALIVVEKEEPTLKLWFNEKVTITVGDEKDVLRANTLATKETLVWIASFRQQLQKQQIPADWHDHILEQTVRGVIKAYVNDDLGDFAKNTMKQKESDDENR</sequence>
<protein>
    <recommendedName>
        <fullName evidence="2">Pyrroline-5-carboxylate reductase catalytic N-terminal domain-containing protein</fullName>
    </recommendedName>
</protein>